<feature type="domain" description="GGDEF" evidence="9">
    <location>
        <begin position="753"/>
        <end position="884"/>
    </location>
</feature>
<keyword evidence="3 6" id="KW-0812">Transmembrane</keyword>
<dbReference type="NCBIfam" id="TIGR00229">
    <property type="entry name" value="sensory_box"/>
    <property type="match status" value="3"/>
</dbReference>
<dbReference type="InterPro" id="IPR029787">
    <property type="entry name" value="Nucleotide_cyclase"/>
</dbReference>
<dbReference type="InterPro" id="IPR000014">
    <property type="entry name" value="PAS"/>
</dbReference>
<dbReference type="EMBL" id="JAOCQI010000002">
    <property type="protein sequence ID" value="MCT7311699.1"/>
    <property type="molecule type" value="Genomic_DNA"/>
</dbReference>
<organism evidence="10 11">
    <name type="scientific">Ralstonia mojiangensis</name>
    <dbReference type="NCBI Taxonomy" id="2953895"/>
    <lineage>
        <taxon>Bacteria</taxon>
        <taxon>Pseudomonadati</taxon>
        <taxon>Pseudomonadota</taxon>
        <taxon>Betaproteobacteria</taxon>
        <taxon>Burkholderiales</taxon>
        <taxon>Burkholderiaceae</taxon>
        <taxon>Ralstonia</taxon>
    </lineage>
</organism>
<dbReference type="SUPFAM" id="SSF55785">
    <property type="entry name" value="PYP-like sensor domain (PAS domain)"/>
    <property type="match status" value="3"/>
</dbReference>
<evidence type="ECO:0000256" key="2">
    <source>
        <dbReference type="ARBA" id="ARBA00022475"/>
    </source>
</evidence>
<accession>A0ABT2L912</accession>
<dbReference type="PANTHER" id="PTHR44757:SF2">
    <property type="entry name" value="BIOFILM ARCHITECTURE MAINTENANCE PROTEIN MBAA"/>
    <property type="match status" value="1"/>
</dbReference>
<dbReference type="InterPro" id="IPR000160">
    <property type="entry name" value="GGDEF_dom"/>
</dbReference>
<dbReference type="CDD" id="cd01949">
    <property type="entry name" value="GGDEF"/>
    <property type="match status" value="1"/>
</dbReference>
<evidence type="ECO:0000259" key="7">
    <source>
        <dbReference type="PROSITE" id="PS50112"/>
    </source>
</evidence>
<evidence type="ECO:0000313" key="11">
    <source>
        <dbReference type="Proteomes" id="UP001164420"/>
    </source>
</evidence>
<dbReference type="InterPro" id="IPR000700">
    <property type="entry name" value="PAS-assoc_C"/>
</dbReference>
<dbReference type="InterPro" id="IPR052155">
    <property type="entry name" value="Biofilm_reg_signaling"/>
</dbReference>
<dbReference type="InterPro" id="IPR043128">
    <property type="entry name" value="Rev_trsase/Diguanyl_cyclase"/>
</dbReference>
<gene>
    <name evidence="10" type="ORF">N5J06_12125</name>
</gene>
<keyword evidence="11" id="KW-1185">Reference proteome</keyword>
<keyword evidence="5 6" id="KW-0472">Membrane</keyword>
<protein>
    <submittedName>
        <fullName evidence="10">PAS domain-containing protein</fullName>
    </submittedName>
</protein>
<evidence type="ECO:0000256" key="3">
    <source>
        <dbReference type="ARBA" id="ARBA00022692"/>
    </source>
</evidence>
<keyword evidence="4 6" id="KW-1133">Transmembrane helix</keyword>
<dbReference type="InterPro" id="IPR013656">
    <property type="entry name" value="PAS_4"/>
</dbReference>
<dbReference type="PROSITE" id="PS50113">
    <property type="entry name" value="PAC"/>
    <property type="match status" value="1"/>
</dbReference>
<feature type="domain" description="PAC" evidence="8">
    <location>
        <begin position="667"/>
        <end position="722"/>
    </location>
</feature>
<dbReference type="CDD" id="cd00130">
    <property type="entry name" value="PAS"/>
    <property type="match status" value="3"/>
</dbReference>
<reference evidence="10 11" key="1">
    <citation type="journal article" date="2023" name="Front. Microbiol.">
        <title>Ralstonia chuxiongensis sp. nov., Ralstonia mojiangensis sp. nov., and Ralstonia soli sp. nov., isolated from tobacco fields, are three novel species in the family Burkholderiaceae.</title>
        <authorList>
            <person name="Lu C.H."/>
            <person name="Zhang Y.Y."/>
            <person name="Jiang N."/>
            <person name="Chen W."/>
            <person name="Shao X."/>
            <person name="Zhao Z.M."/>
            <person name="Lu W.L."/>
            <person name="Hu X."/>
            <person name="Xi Y.X."/>
            <person name="Zou S.Y."/>
            <person name="Wei Q.J."/>
            <person name="Lin Z.L."/>
            <person name="Gong L."/>
            <person name="Gai X.T."/>
            <person name="Zhang L.Q."/>
            <person name="Li J.Y."/>
            <person name="Jin Y."/>
            <person name="Xia Z.Y."/>
        </authorList>
    </citation>
    <scope>NUCLEOTIDE SEQUENCE [LARGE SCALE GENOMIC DNA]</scope>
    <source>
        <strain evidence="10 11">22TCJT01-1</strain>
    </source>
</reference>
<dbReference type="Pfam" id="PF00990">
    <property type="entry name" value="GGDEF"/>
    <property type="match status" value="1"/>
</dbReference>
<dbReference type="SMART" id="SM00091">
    <property type="entry name" value="PAS"/>
    <property type="match status" value="3"/>
</dbReference>
<dbReference type="SMART" id="SM00267">
    <property type="entry name" value="GGDEF"/>
    <property type="match status" value="1"/>
</dbReference>
<dbReference type="InterPro" id="IPR033479">
    <property type="entry name" value="dCache_1"/>
</dbReference>
<dbReference type="SUPFAM" id="SSF55073">
    <property type="entry name" value="Nucleotide cyclase"/>
    <property type="match status" value="1"/>
</dbReference>
<dbReference type="InterPro" id="IPR035965">
    <property type="entry name" value="PAS-like_dom_sf"/>
</dbReference>
<feature type="transmembrane region" description="Helical" evidence="6">
    <location>
        <begin position="6"/>
        <end position="27"/>
    </location>
</feature>
<dbReference type="NCBIfam" id="TIGR00254">
    <property type="entry name" value="GGDEF"/>
    <property type="match status" value="1"/>
</dbReference>
<keyword evidence="2" id="KW-1003">Cell membrane</keyword>
<name>A0ABT2L912_9RALS</name>
<dbReference type="InterPro" id="IPR001610">
    <property type="entry name" value="PAC"/>
</dbReference>
<comment type="subcellular location">
    <subcellularLocation>
        <location evidence="1">Cell membrane</location>
        <topology evidence="1">Multi-pass membrane protein</topology>
    </subcellularLocation>
</comment>
<dbReference type="Proteomes" id="UP001164420">
    <property type="component" value="Unassembled WGS sequence"/>
</dbReference>
<feature type="transmembrane region" description="Helical" evidence="6">
    <location>
        <begin position="278"/>
        <end position="301"/>
    </location>
</feature>
<dbReference type="RefSeq" id="WP_260781962.1">
    <property type="nucleotide sequence ID" value="NZ_JAOCQI010000002.1"/>
</dbReference>
<dbReference type="Pfam" id="PF08448">
    <property type="entry name" value="PAS_4"/>
    <property type="match status" value="3"/>
</dbReference>
<evidence type="ECO:0000313" key="10">
    <source>
        <dbReference type="EMBL" id="MCT7311699.1"/>
    </source>
</evidence>
<dbReference type="PANTHER" id="PTHR44757">
    <property type="entry name" value="DIGUANYLATE CYCLASE DGCP"/>
    <property type="match status" value="1"/>
</dbReference>
<evidence type="ECO:0000256" key="4">
    <source>
        <dbReference type="ARBA" id="ARBA00022989"/>
    </source>
</evidence>
<dbReference type="Pfam" id="PF02743">
    <property type="entry name" value="dCache_1"/>
    <property type="match status" value="1"/>
</dbReference>
<feature type="domain" description="PAS" evidence="7">
    <location>
        <begin position="351"/>
        <end position="421"/>
    </location>
</feature>
<dbReference type="PROSITE" id="PS50887">
    <property type="entry name" value="GGDEF"/>
    <property type="match status" value="1"/>
</dbReference>
<comment type="caution">
    <text evidence="10">The sequence shown here is derived from an EMBL/GenBank/DDBJ whole genome shotgun (WGS) entry which is preliminary data.</text>
</comment>
<dbReference type="SMART" id="SM00086">
    <property type="entry name" value="PAC"/>
    <property type="match status" value="3"/>
</dbReference>
<evidence type="ECO:0000256" key="5">
    <source>
        <dbReference type="ARBA" id="ARBA00023136"/>
    </source>
</evidence>
<evidence type="ECO:0000259" key="8">
    <source>
        <dbReference type="PROSITE" id="PS50113"/>
    </source>
</evidence>
<evidence type="ECO:0000256" key="1">
    <source>
        <dbReference type="ARBA" id="ARBA00004651"/>
    </source>
</evidence>
<proteinExistence type="predicted"/>
<dbReference type="CDD" id="cd12914">
    <property type="entry name" value="PDC1_DGC_like"/>
    <property type="match status" value="1"/>
</dbReference>
<dbReference type="Gene3D" id="3.30.450.20">
    <property type="entry name" value="PAS domain"/>
    <property type="match status" value="4"/>
</dbReference>
<dbReference type="Gene3D" id="3.30.70.270">
    <property type="match status" value="1"/>
</dbReference>
<dbReference type="PROSITE" id="PS50112">
    <property type="entry name" value="PAS"/>
    <property type="match status" value="3"/>
</dbReference>
<feature type="domain" description="PAS" evidence="7">
    <location>
        <begin position="599"/>
        <end position="669"/>
    </location>
</feature>
<evidence type="ECO:0000259" key="9">
    <source>
        <dbReference type="PROSITE" id="PS50887"/>
    </source>
</evidence>
<feature type="domain" description="PAS" evidence="7">
    <location>
        <begin position="472"/>
        <end position="544"/>
    </location>
</feature>
<sequence>MTRPTLKLQAAFFATIIVAVLLAGFFVSQKNKFRGEIQALVGEHQQALVKDVAADLRQRLDEYLDLVQRTAGQTHSVQFRSPEDVRRYFQSIAPVAGLFDSVFLVGMDGKVSAISPHAQRVIGLDVHDRDYFKQVVVVGQPTISAPLRNRIGGAPNIVLAAPVFDETGHMVGVFCASLGLLRPNFLGDMRNARIGANGYLFVVQRGNDPVFVIHPDDTKLLANTNTDPTIARALAGRPLDETEPMVSMENVIAVGWTVGSVIPRDEVDAPFAAMRHRFGWAAFFLIMLVACSVWGAMHLLLRPLGRLHKALRNPDRDEWSRLTKLDVGPASPEIESIVGNLRALMGEVVRQRAELEAVNDASPLGFFRTRNDGQTTYINEAYCRILGLSKEAALANQWRERLAPEDRPRAEHAWDTARENRIVFRDNQRICIPGEPEREISVTAAPVVVDGKARGYVGVVEDITQRVRAEQSIAALMSVLEATPDFIAQTDRDGKLTYINPAGRAFAGLPADKAISETTIADYHPPETVRTLREVAVPAALRSGVWMGETLAYNAKREAVPVAHTVIVHRDATGRLDHYSAIMRDISQERAAKEVVERNAETLRTVTDAMPGEVCFVGADGRYEFANTSYARKVEMPRSKLIGKTVPEVFGIAAYERLREPLEKALAGSPQRFEREERTGGSLAYKEVQYVPQFRPDGSVIGVHVLITDITARKEKELRLKSLSETDHLTGLLNRAGFENQLAKAVSTDNRRELGALLLIDLDGFKRVNDTYGHATGDEVLRSFADRLRTVMRPTDFVARFGGDEFAVIVGPVNDDTLHRLAARLISVGARPYKFGEVVIELGCSIGVSRLRHNVDRAAVVAAADDALYRAKNLGKGRYEFADDVAGEVLDLDLDPGSATPV</sequence>
<evidence type="ECO:0000256" key="6">
    <source>
        <dbReference type="SAM" id="Phobius"/>
    </source>
</evidence>